<name>A0A5P1EEF8_ASPOF</name>
<proteinExistence type="predicted"/>
<accession>A0A5P1EEF8</accession>
<dbReference type="EMBL" id="CM007387">
    <property type="protein sequence ID" value="ONK64278.1"/>
    <property type="molecule type" value="Genomic_DNA"/>
</dbReference>
<sequence>MEIIVVNFFRIHHLSRQLFLPSGVGEEGEELGGDGVGMDELEEEAAGADAELEGGDGVVVVGVAGAPLDVETDDEAVEAMGVEGEDA</sequence>
<dbReference type="AlphaFoldDB" id="A0A5P1EEF8"/>
<dbReference type="Proteomes" id="UP000243459">
    <property type="component" value="Chromosome 7"/>
</dbReference>
<reference evidence="2" key="1">
    <citation type="journal article" date="2017" name="Nat. Commun.">
        <title>The asparagus genome sheds light on the origin and evolution of a young Y chromosome.</title>
        <authorList>
            <person name="Harkess A."/>
            <person name="Zhou J."/>
            <person name="Xu C."/>
            <person name="Bowers J.E."/>
            <person name="Van der Hulst R."/>
            <person name="Ayyampalayam S."/>
            <person name="Mercati F."/>
            <person name="Riccardi P."/>
            <person name="McKain M.R."/>
            <person name="Kakrana A."/>
            <person name="Tang H."/>
            <person name="Ray J."/>
            <person name="Groenendijk J."/>
            <person name="Arikit S."/>
            <person name="Mathioni S.M."/>
            <person name="Nakano M."/>
            <person name="Shan H."/>
            <person name="Telgmann-Rauber A."/>
            <person name="Kanno A."/>
            <person name="Yue Z."/>
            <person name="Chen H."/>
            <person name="Li W."/>
            <person name="Chen Y."/>
            <person name="Xu X."/>
            <person name="Zhang Y."/>
            <person name="Luo S."/>
            <person name="Chen H."/>
            <person name="Gao J."/>
            <person name="Mao Z."/>
            <person name="Pires J.C."/>
            <person name="Luo M."/>
            <person name="Kudrna D."/>
            <person name="Wing R.A."/>
            <person name="Meyers B.C."/>
            <person name="Yi K."/>
            <person name="Kong H."/>
            <person name="Lavrijsen P."/>
            <person name="Sunseri F."/>
            <person name="Falavigna A."/>
            <person name="Ye Y."/>
            <person name="Leebens-Mack J.H."/>
            <person name="Chen G."/>
        </authorList>
    </citation>
    <scope>NUCLEOTIDE SEQUENCE [LARGE SCALE GENOMIC DNA]</scope>
    <source>
        <strain evidence="2">cv. DH0086</strain>
    </source>
</reference>
<evidence type="ECO:0000313" key="2">
    <source>
        <dbReference type="Proteomes" id="UP000243459"/>
    </source>
</evidence>
<protein>
    <submittedName>
        <fullName evidence="1">Uncharacterized protein</fullName>
    </submittedName>
</protein>
<evidence type="ECO:0000313" key="1">
    <source>
        <dbReference type="EMBL" id="ONK64278.1"/>
    </source>
</evidence>
<organism evidence="1 2">
    <name type="scientific">Asparagus officinalis</name>
    <name type="common">Garden asparagus</name>
    <dbReference type="NCBI Taxonomy" id="4686"/>
    <lineage>
        <taxon>Eukaryota</taxon>
        <taxon>Viridiplantae</taxon>
        <taxon>Streptophyta</taxon>
        <taxon>Embryophyta</taxon>
        <taxon>Tracheophyta</taxon>
        <taxon>Spermatophyta</taxon>
        <taxon>Magnoliopsida</taxon>
        <taxon>Liliopsida</taxon>
        <taxon>Asparagales</taxon>
        <taxon>Asparagaceae</taxon>
        <taxon>Asparagoideae</taxon>
        <taxon>Asparagus</taxon>
    </lineage>
</organism>
<dbReference type="Gramene" id="ONK64278">
    <property type="protein sequence ID" value="ONK64278"/>
    <property type="gene ID" value="A4U43_C07F24010"/>
</dbReference>
<keyword evidence="2" id="KW-1185">Reference proteome</keyword>
<gene>
    <name evidence="1" type="ORF">A4U43_C07F24010</name>
</gene>